<feature type="compositionally biased region" description="Acidic residues" evidence="1">
    <location>
        <begin position="47"/>
        <end position="78"/>
    </location>
</feature>
<organism evidence="2 3">
    <name type="scientific">Candidatus Wolfebacteria bacterium GW2011_GWC2_39_22</name>
    <dbReference type="NCBI Taxonomy" id="1619013"/>
    <lineage>
        <taxon>Bacteria</taxon>
        <taxon>Candidatus Wolfeibacteriota</taxon>
    </lineage>
</organism>
<dbReference type="EMBL" id="LBWR01000001">
    <property type="protein sequence ID" value="KKR12482.1"/>
    <property type="molecule type" value="Genomic_DNA"/>
</dbReference>
<dbReference type="Proteomes" id="UP000034665">
    <property type="component" value="Unassembled WGS sequence"/>
</dbReference>
<feature type="region of interest" description="Disordered" evidence="1">
    <location>
        <begin position="25"/>
        <end position="78"/>
    </location>
</feature>
<evidence type="ECO:0000313" key="2">
    <source>
        <dbReference type="EMBL" id="KKR12482.1"/>
    </source>
</evidence>
<evidence type="ECO:0000313" key="3">
    <source>
        <dbReference type="Proteomes" id="UP000034665"/>
    </source>
</evidence>
<feature type="compositionally biased region" description="Basic and acidic residues" evidence="1">
    <location>
        <begin position="34"/>
        <end position="46"/>
    </location>
</feature>
<accession>A0A0G0RFN9</accession>
<dbReference type="AlphaFoldDB" id="A0A0G0RFN9"/>
<evidence type="ECO:0000256" key="1">
    <source>
        <dbReference type="SAM" id="MobiDB-lite"/>
    </source>
</evidence>
<gene>
    <name evidence="2" type="ORF">UT41_C0001G0026</name>
</gene>
<protein>
    <submittedName>
        <fullName evidence="2">Uncharacterized protein</fullName>
    </submittedName>
</protein>
<reference evidence="2 3" key="1">
    <citation type="journal article" date="2015" name="Nature">
        <title>rRNA introns, odd ribosomes, and small enigmatic genomes across a large radiation of phyla.</title>
        <authorList>
            <person name="Brown C.T."/>
            <person name="Hug L.A."/>
            <person name="Thomas B.C."/>
            <person name="Sharon I."/>
            <person name="Castelle C.J."/>
            <person name="Singh A."/>
            <person name="Wilkins M.J."/>
            <person name="Williams K.H."/>
            <person name="Banfield J.F."/>
        </authorList>
    </citation>
    <scope>NUCLEOTIDE SEQUENCE [LARGE SCALE GENOMIC DNA]</scope>
</reference>
<proteinExistence type="predicted"/>
<name>A0A0G0RFN9_9BACT</name>
<comment type="caution">
    <text evidence="2">The sequence shown here is derived from an EMBL/GenBank/DDBJ whole genome shotgun (WGS) entry which is preliminary data.</text>
</comment>
<sequence>MTQERIATPILNYSESEDLIFEIGDEEPTTTKKSANDDRVGYGHEVEPDEESDIVEEDDDILDEFSDFDWDDEEEPAE</sequence>
<dbReference type="STRING" id="1619013.UT41_C0001G0026"/>